<proteinExistence type="predicted"/>
<dbReference type="SUPFAM" id="SSF88723">
    <property type="entry name" value="PIN domain-like"/>
    <property type="match status" value="1"/>
</dbReference>
<dbReference type="GO" id="GO:0004518">
    <property type="term" value="F:nuclease activity"/>
    <property type="evidence" value="ECO:0007669"/>
    <property type="project" value="UniProtKB-KW"/>
</dbReference>
<comment type="caution">
    <text evidence="6">The sequence shown here is derived from an EMBL/GenBank/DDBJ whole genome shotgun (WGS) entry which is preliminary data.</text>
</comment>
<keyword evidence="2" id="KW-0479">Metal-binding</keyword>
<dbReference type="InterPro" id="IPR052919">
    <property type="entry name" value="TA_system_RNase"/>
</dbReference>
<evidence type="ECO:0000256" key="1">
    <source>
        <dbReference type="ARBA" id="ARBA00022722"/>
    </source>
</evidence>
<reference evidence="6" key="2">
    <citation type="submission" date="2020-09" db="EMBL/GenBank/DDBJ databases">
        <authorList>
            <person name="Sun Q."/>
            <person name="Zhou Y."/>
        </authorList>
    </citation>
    <scope>NUCLEOTIDE SEQUENCE</scope>
    <source>
        <strain evidence="6">CGMCC 1.15152</strain>
    </source>
</reference>
<dbReference type="CDD" id="cd09872">
    <property type="entry name" value="PIN_Sll0205-like"/>
    <property type="match status" value="1"/>
</dbReference>
<reference evidence="6" key="1">
    <citation type="journal article" date="2014" name="Int. J. Syst. Evol. Microbiol.">
        <title>Complete genome sequence of Corynebacterium casei LMG S-19264T (=DSM 44701T), isolated from a smear-ripened cheese.</title>
        <authorList>
            <consortium name="US DOE Joint Genome Institute (JGI-PGF)"/>
            <person name="Walter F."/>
            <person name="Albersmeier A."/>
            <person name="Kalinowski J."/>
            <person name="Ruckert C."/>
        </authorList>
    </citation>
    <scope>NUCLEOTIDE SEQUENCE</scope>
    <source>
        <strain evidence="6">CGMCC 1.15152</strain>
    </source>
</reference>
<dbReference type="PANTHER" id="PTHR36173:SF2">
    <property type="entry name" value="RIBONUCLEASE VAPC16"/>
    <property type="match status" value="1"/>
</dbReference>
<accession>A0A917DDD9</accession>
<keyword evidence="4" id="KW-0460">Magnesium</keyword>
<dbReference type="InterPro" id="IPR041705">
    <property type="entry name" value="PIN_Sll0205"/>
</dbReference>
<evidence type="ECO:0000313" key="6">
    <source>
        <dbReference type="EMBL" id="GGD28980.1"/>
    </source>
</evidence>
<sequence length="129" mass="14316">MILLDTNALLWMYLDDRRLGAEARERIANDSPIFYSAVSVAEITIKNALGKLPRPGGDRFPGVFGEMGLSEMPLNSRQAASMQEVPGLDGHDPFDRLLAAQAYDNRCTLITADRALLTLGLRWIRDARV</sequence>
<dbReference type="AlphaFoldDB" id="A0A917DDD9"/>
<dbReference type="RefSeq" id="WP_188710856.1">
    <property type="nucleotide sequence ID" value="NZ_BMHO01000001.1"/>
</dbReference>
<keyword evidence="7" id="KW-1185">Reference proteome</keyword>
<dbReference type="Gene3D" id="3.40.50.1010">
    <property type="entry name" value="5'-nuclease"/>
    <property type="match status" value="1"/>
</dbReference>
<evidence type="ECO:0000313" key="7">
    <source>
        <dbReference type="Proteomes" id="UP000633205"/>
    </source>
</evidence>
<organism evidence="6 7">
    <name type="scientific">Microbacterium faecale</name>
    <dbReference type="NCBI Taxonomy" id="1804630"/>
    <lineage>
        <taxon>Bacteria</taxon>
        <taxon>Bacillati</taxon>
        <taxon>Actinomycetota</taxon>
        <taxon>Actinomycetes</taxon>
        <taxon>Micrococcales</taxon>
        <taxon>Microbacteriaceae</taxon>
        <taxon>Microbacterium</taxon>
    </lineage>
</organism>
<dbReference type="GO" id="GO:0046872">
    <property type="term" value="F:metal ion binding"/>
    <property type="evidence" value="ECO:0007669"/>
    <property type="project" value="UniProtKB-KW"/>
</dbReference>
<protein>
    <submittedName>
        <fullName evidence="6">Twitching motility protein PilT</fullName>
    </submittedName>
</protein>
<dbReference type="GO" id="GO:0016787">
    <property type="term" value="F:hydrolase activity"/>
    <property type="evidence" value="ECO:0007669"/>
    <property type="project" value="UniProtKB-KW"/>
</dbReference>
<evidence type="ECO:0000259" key="5">
    <source>
        <dbReference type="Pfam" id="PF01850"/>
    </source>
</evidence>
<gene>
    <name evidence="6" type="ORF">GCM10010915_06350</name>
</gene>
<dbReference type="Pfam" id="PF01850">
    <property type="entry name" value="PIN"/>
    <property type="match status" value="1"/>
</dbReference>
<dbReference type="EMBL" id="BMHO01000001">
    <property type="protein sequence ID" value="GGD28980.1"/>
    <property type="molecule type" value="Genomic_DNA"/>
</dbReference>
<name>A0A917DDD9_9MICO</name>
<keyword evidence="1" id="KW-0540">Nuclease</keyword>
<dbReference type="InterPro" id="IPR002716">
    <property type="entry name" value="PIN_dom"/>
</dbReference>
<evidence type="ECO:0000256" key="2">
    <source>
        <dbReference type="ARBA" id="ARBA00022723"/>
    </source>
</evidence>
<dbReference type="Proteomes" id="UP000633205">
    <property type="component" value="Unassembled WGS sequence"/>
</dbReference>
<feature type="domain" description="PIN" evidence="5">
    <location>
        <begin position="2"/>
        <end position="116"/>
    </location>
</feature>
<keyword evidence="3" id="KW-0378">Hydrolase</keyword>
<evidence type="ECO:0000256" key="4">
    <source>
        <dbReference type="ARBA" id="ARBA00022842"/>
    </source>
</evidence>
<dbReference type="InterPro" id="IPR029060">
    <property type="entry name" value="PIN-like_dom_sf"/>
</dbReference>
<dbReference type="PANTHER" id="PTHR36173">
    <property type="entry name" value="RIBONUCLEASE VAPC16-RELATED"/>
    <property type="match status" value="1"/>
</dbReference>
<evidence type="ECO:0000256" key="3">
    <source>
        <dbReference type="ARBA" id="ARBA00022801"/>
    </source>
</evidence>